<comment type="caution">
    <text evidence="3">The sequence shown here is derived from an EMBL/GenBank/DDBJ whole genome shotgun (WGS) entry which is preliminary data.</text>
</comment>
<dbReference type="Proteomes" id="UP000799441">
    <property type="component" value="Unassembled WGS sequence"/>
</dbReference>
<proteinExistence type="predicted"/>
<evidence type="ECO:0000256" key="1">
    <source>
        <dbReference type="SAM" id="MobiDB-lite"/>
    </source>
</evidence>
<name>A0A9P4Q517_9PEZI</name>
<gene>
    <name evidence="3" type="ORF">K431DRAFT_135709</name>
</gene>
<keyword evidence="4" id="KW-1185">Reference proteome</keyword>
<keyword evidence="2" id="KW-1133">Transmembrane helix</keyword>
<reference evidence="3" key="1">
    <citation type="journal article" date="2020" name="Stud. Mycol.">
        <title>101 Dothideomycetes genomes: a test case for predicting lifestyles and emergence of pathogens.</title>
        <authorList>
            <person name="Haridas S."/>
            <person name="Albert R."/>
            <person name="Binder M."/>
            <person name="Bloem J."/>
            <person name="Labutti K."/>
            <person name="Salamov A."/>
            <person name="Andreopoulos B."/>
            <person name="Baker S."/>
            <person name="Barry K."/>
            <person name="Bills G."/>
            <person name="Bluhm B."/>
            <person name="Cannon C."/>
            <person name="Castanera R."/>
            <person name="Culley D."/>
            <person name="Daum C."/>
            <person name="Ezra D."/>
            <person name="Gonzalez J."/>
            <person name="Henrissat B."/>
            <person name="Kuo A."/>
            <person name="Liang C."/>
            <person name="Lipzen A."/>
            <person name="Lutzoni F."/>
            <person name="Magnuson J."/>
            <person name="Mondo S."/>
            <person name="Nolan M."/>
            <person name="Ohm R."/>
            <person name="Pangilinan J."/>
            <person name="Park H.-J."/>
            <person name="Ramirez L."/>
            <person name="Alfaro M."/>
            <person name="Sun H."/>
            <person name="Tritt A."/>
            <person name="Yoshinaga Y."/>
            <person name="Zwiers L.-H."/>
            <person name="Turgeon B."/>
            <person name="Goodwin S."/>
            <person name="Spatafora J."/>
            <person name="Crous P."/>
            <person name="Grigoriev I."/>
        </authorList>
    </citation>
    <scope>NUCLEOTIDE SEQUENCE</scope>
    <source>
        <strain evidence="3">CBS 116435</strain>
    </source>
</reference>
<feature type="region of interest" description="Disordered" evidence="1">
    <location>
        <begin position="190"/>
        <end position="223"/>
    </location>
</feature>
<dbReference type="AlphaFoldDB" id="A0A9P4Q517"/>
<organism evidence="3 4">
    <name type="scientific">Polychaeton citri CBS 116435</name>
    <dbReference type="NCBI Taxonomy" id="1314669"/>
    <lineage>
        <taxon>Eukaryota</taxon>
        <taxon>Fungi</taxon>
        <taxon>Dikarya</taxon>
        <taxon>Ascomycota</taxon>
        <taxon>Pezizomycotina</taxon>
        <taxon>Dothideomycetes</taxon>
        <taxon>Dothideomycetidae</taxon>
        <taxon>Capnodiales</taxon>
        <taxon>Capnodiaceae</taxon>
        <taxon>Polychaeton</taxon>
    </lineage>
</organism>
<keyword evidence="2" id="KW-0812">Transmembrane</keyword>
<evidence type="ECO:0000256" key="2">
    <source>
        <dbReference type="SAM" id="Phobius"/>
    </source>
</evidence>
<sequence>MPALSTRLLNRAAQDNRIINGRQATEAVASDVSQLAKRAATKILRPRQNALRINGAIPTWYRGYGVSPGAVVGIVLGSIAGFLLIIWLFMIVSQGGAFIRTSTLREEDDITTRSHHHHKSTRSKRSRRTEMRSRSPRRERIVRQERIVRDRSVPVGGSIQPPRAPSRIYETIVVEEPERRVEGDDIVEVIEEHSSIGGPPRRKSRRGSTYRRDDFSDLSSRQY</sequence>
<accession>A0A9P4Q517</accession>
<feature type="transmembrane region" description="Helical" evidence="2">
    <location>
        <begin position="70"/>
        <end position="92"/>
    </location>
</feature>
<feature type="compositionally biased region" description="Basic residues" evidence="1">
    <location>
        <begin position="113"/>
        <end position="127"/>
    </location>
</feature>
<protein>
    <submittedName>
        <fullName evidence="3">Uncharacterized protein</fullName>
    </submittedName>
</protein>
<feature type="compositionally biased region" description="Basic residues" evidence="1">
    <location>
        <begin position="200"/>
        <end position="209"/>
    </location>
</feature>
<evidence type="ECO:0000313" key="4">
    <source>
        <dbReference type="Proteomes" id="UP000799441"/>
    </source>
</evidence>
<keyword evidence="2" id="KW-0472">Membrane</keyword>
<feature type="region of interest" description="Disordered" evidence="1">
    <location>
        <begin position="108"/>
        <end position="142"/>
    </location>
</feature>
<dbReference type="EMBL" id="MU003824">
    <property type="protein sequence ID" value="KAF2718481.1"/>
    <property type="molecule type" value="Genomic_DNA"/>
</dbReference>
<feature type="compositionally biased region" description="Basic and acidic residues" evidence="1">
    <location>
        <begin position="128"/>
        <end position="142"/>
    </location>
</feature>
<dbReference type="OrthoDB" id="5423884at2759"/>
<evidence type="ECO:0000313" key="3">
    <source>
        <dbReference type="EMBL" id="KAF2718481.1"/>
    </source>
</evidence>